<dbReference type="Gene3D" id="1.10.3210.10">
    <property type="entry name" value="Hypothetical protein af1432"/>
    <property type="match status" value="2"/>
</dbReference>
<dbReference type="SUPFAM" id="SSF109604">
    <property type="entry name" value="HD-domain/PDEase-like"/>
    <property type="match status" value="1"/>
</dbReference>
<dbReference type="InterPro" id="IPR026875">
    <property type="entry name" value="PHydrolase_assoc_dom"/>
</dbReference>
<evidence type="ECO:0000259" key="2">
    <source>
        <dbReference type="Pfam" id="PF13286"/>
    </source>
</evidence>
<keyword evidence="1" id="KW-0378">Hydrolase</keyword>
<dbReference type="EMBL" id="FCNX02000003">
    <property type="protein sequence ID" value="SAK53990.1"/>
    <property type="molecule type" value="Genomic_DNA"/>
</dbReference>
<dbReference type="Proteomes" id="UP000054903">
    <property type="component" value="Unassembled WGS sequence"/>
</dbReference>
<dbReference type="NCBIfam" id="TIGR01353">
    <property type="entry name" value="dGTP_triPase"/>
    <property type="match status" value="1"/>
</dbReference>
<proteinExistence type="predicted"/>
<dbReference type="InterPro" id="IPR006261">
    <property type="entry name" value="dGTPase"/>
</dbReference>
<dbReference type="Gene3D" id="1.10.3410.10">
    <property type="entry name" value="putative deoxyguanosinetriphosphate triphosphohydrolase like domain"/>
    <property type="match status" value="1"/>
</dbReference>
<reference evidence="3" key="1">
    <citation type="submission" date="2016-01" db="EMBL/GenBank/DDBJ databases">
        <authorList>
            <person name="Peeters C."/>
        </authorList>
    </citation>
    <scope>NUCLEOTIDE SEQUENCE</scope>
    <source>
        <strain evidence="3">LMG 29320</strain>
    </source>
</reference>
<feature type="domain" description="Phosphohydrolase-associated" evidence="2">
    <location>
        <begin position="240"/>
        <end position="331"/>
    </location>
</feature>
<organism evidence="3 4">
    <name type="scientific">Caballeronia fortuita</name>
    <dbReference type="NCBI Taxonomy" id="1777138"/>
    <lineage>
        <taxon>Bacteria</taxon>
        <taxon>Pseudomonadati</taxon>
        <taxon>Pseudomonadota</taxon>
        <taxon>Betaproteobacteria</taxon>
        <taxon>Burkholderiales</taxon>
        <taxon>Burkholderiaceae</taxon>
        <taxon>Caballeronia</taxon>
    </lineage>
</organism>
<sequence>MVPHGGFEGNAQTLRIVSTTEQKLVTDAAGEPSSAYGLNLTMRALASVLKYDRPIPLERRDGAALVKGYYDSESELVAAVKNAVAPGYVGEFKTIECSIMDLADDIAYSTYDLEDSLHAGFVTPYSLFDALENRSEIAVAVFDKTNKALADSGYEALDNPGQLTDCIEEVFRGLQPQNGVSTNTGVANKFRAGANAWLRDRQLASNSLARNQFTAQRVGSLIDSVEVKVNEAYPKLSKVMLSREALLRVEVLKHLNFQLVIRSSRLAVVEHRGKDVVRDLFLAFSDTGGRLLPDDWQTEYRAADGDSAKARVVCDFVAGMTDRYAAEMHDRLFGKGMSIFKPL</sequence>
<evidence type="ECO:0000313" key="3">
    <source>
        <dbReference type="EMBL" id="SAK53990.1"/>
    </source>
</evidence>
<accession>A0A158A8A8</accession>
<keyword evidence="4" id="KW-1185">Reference proteome</keyword>
<protein>
    <submittedName>
        <fullName evidence="3">Deoxyguanosinetriphosphate triphosphohydrolase</fullName>
    </submittedName>
</protein>
<dbReference type="AlphaFoldDB" id="A0A158A8A8"/>
<name>A0A158A8A8_9BURK</name>
<dbReference type="InterPro" id="IPR023293">
    <property type="entry name" value="dGTP_triP_hydro_central_sf"/>
</dbReference>
<evidence type="ECO:0000256" key="1">
    <source>
        <dbReference type="ARBA" id="ARBA00022801"/>
    </source>
</evidence>
<dbReference type="STRING" id="1777138.AWB77_01490"/>
<comment type="caution">
    <text evidence="3">The sequence shown here is derived from an EMBL/GenBank/DDBJ whole genome shotgun (WGS) entry which is preliminary data.</text>
</comment>
<dbReference type="GO" id="GO:0016793">
    <property type="term" value="F:triphosphoric monoester hydrolase activity"/>
    <property type="evidence" value="ECO:0007669"/>
    <property type="project" value="InterPro"/>
</dbReference>
<gene>
    <name evidence="3" type="ORF">AWB77_01490</name>
</gene>
<dbReference type="Pfam" id="PF13286">
    <property type="entry name" value="HD_assoc"/>
    <property type="match status" value="1"/>
</dbReference>
<evidence type="ECO:0000313" key="4">
    <source>
        <dbReference type="Proteomes" id="UP000054903"/>
    </source>
</evidence>